<dbReference type="InterPro" id="IPR015424">
    <property type="entry name" value="PyrdxlP-dep_Trfase"/>
</dbReference>
<accession>A0AAW0Q616</accession>
<gene>
    <name evidence="4" type="ORF">PG999_013420</name>
</gene>
<dbReference type="GO" id="GO:0004141">
    <property type="term" value="F:dethiobiotin synthase activity"/>
    <property type="evidence" value="ECO:0007669"/>
    <property type="project" value="TreeGrafter"/>
</dbReference>
<evidence type="ECO:0000256" key="2">
    <source>
        <dbReference type="ARBA" id="ARBA00022576"/>
    </source>
</evidence>
<dbReference type="InterPro" id="IPR005814">
    <property type="entry name" value="Aminotrans_3"/>
</dbReference>
<dbReference type="Gene3D" id="3.40.640.10">
    <property type="entry name" value="Type I PLP-dependent aspartate aminotransferase-like (Major domain)"/>
    <property type="match status" value="1"/>
</dbReference>
<evidence type="ECO:0000313" key="5">
    <source>
        <dbReference type="Proteomes" id="UP001392437"/>
    </source>
</evidence>
<dbReference type="PANTHER" id="PTHR42684:SF3">
    <property type="entry name" value="ADENOSYLMETHIONINE-8-AMINO-7-OXONONANOATE AMINOTRANSFERASE"/>
    <property type="match status" value="1"/>
</dbReference>
<name>A0AAW0Q616_9PEZI</name>
<dbReference type="InterPro" id="IPR027417">
    <property type="entry name" value="P-loop_NTPase"/>
</dbReference>
<dbReference type="InterPro" id="IPR049704">
    <property type="entry name" value="Aminotrans_3_PPA_site"/>
</dbReference>
<keyword evidence="5" id="KW-1185">Reference proteome</keyword>
<dbReference type="CDD" id="cd03109">
    <property type="entry name" value="DTBS"/>
    <property type="match status" value="1"/>
</dbReference>
<keyword evidence="3" id="KW-0808">Transferase</keyword>
<keyword evidence="2 4" id="KW-0032">Aminotransferase</keyword>
<dbReference type="GO" id="GO:0005739">
    <property type="term" value="C:mitochondrion"/>
    <property type="evidence" value="ECO:0007669"/>
    <property type="project" value="UniProtKB-SubCell"/>
</dbReference>
<comment type="caution">
    <text evidence="4">The sequence shown here is derived from an EMBL/GenBank/DDBJ whole genome shotgun (WGS) entry which is preliminary data.</text>
</comment>
<evidence type="ECO:0000256" key="1">
    <source>
        <dbReference type="ARBA" id="ARBA00004173"/>
    </source>
</evidence>
<dbReference type="InterPro" id="IPR015421">
    <property type="entry name" value="PyrdxlP-dep_Trfase_major"/>
</dbReference>
<dbReference type="SUPFAM" id="SSF52540">
    <property type="entry name" value="P-loop containing nucleoside triphosphate hydrolases"/>
    <property type="match status" value="1"/>
</dbReference>
<dbReference type="Gene3D" id="3.40.50.300">
    <property type="entry name" value="P-loop containing nucleotide triphosphate hydrolases"/>
    <property type="match status" value="1"/>
</dbReference>
<dbReference type="EMBL" id="JAQQWP010000011">
    <property type="protein sequence ID" value="KAK8095398.1"/>
    <property type="molecule type" value="Genomic_DNA"/>
</dbReference>
<comment type="subcellular location">
    <subcellularLocation>
        <location evidence="1">Mitochondrion</location>
    </subcellularLocation>
</comment>
<dbReference type="GO" id="GO:0030170">
    <property type="term" value="F:pyridoxal phosphate binding"/>
    <property type="evidence" value="ECO:0007669"/>
    <property type="project" value="InterPro"/>
</dbReference>
<proteinExistence type="predicted"/>
<dbReference type="GO" id="GO:0009102">
    <property type="term" value="P:biotin biosynthetic process"/>
    <property type="evidence" value="ECO:0007669"/>
    <property type="project" value="TreeGrafter"/>
</dbReference>
<dbReference type="PANTHER" id="PTHR42684">
    <property type="entry name" value="ADENOSYLMETHIONINE-8-AMINO-7-OXONONANOATE AMINOTRANSFERASE"/>
    <property type="match status" value="1"/>
</dbReference>
<dbReference type="Proteomes" id="UP001392437">
    <property type="component" value="Unassembled WGS sequence"/>
</dbReference>
<protein>
    <submittedName>
        <fullName evidence="4">Aminotransferase class-III</fullName>
    </submittedName>
</protein>
<evidence type="ECO:0000313" key="4">
    <source>
        <dbReference type="EMBL" id="KAK8095398.1"/>
    </source>
</evidence>
<evidence type="ECO:0000256" key="3">
    <source>
        <dbReference type="ARBA" id="ARBA00022679"/>
    </source>
</evidence>
<dbReference type="Pfam" id="PF00202">
    <property type="entry name" value="Aminotran_3"/>
    <property type="match status" value="2"/>
</dbReference>
<reference evidence="4 5" key="1">
    <citation type="submission" date="2023-01" db="EMBL/GenBank/DDBJ databases">
        <title>Analysis of 21 Apiospora genomes using comparative genomics revels a genus with tremendous synthesis potential of carbohydrate active enzymes and secondary metabolites.</title>
        <authorList>
            <person name="Sorensen T."/>
        </authorList>
    </citation>
    <scope>NUCLEOTIDE SEQUENCE [LARGE SCALE GENOMIC DNA]</scope>
    <source>
        <strain evidence="4 5">CBS 117206</strain>
    </source>
</reference>
<dbReference type="PROSITE" id="PS00600">
    <property type="entry name" value="AA_TRANSFER_CLASS_3"/>
    <property type="match status" value="1"/>
</dbReference>
<organism evidence="4 5">
    <name type="scientific">Apiospora kogelbergensis</name>
    <dbReference type="NCBI Taxonomy" id="1337665"/>
    <lineage>
        <taxon>Eukaryota</taxon>
        <taxon>Fungi</taxon>
        <taxon>Dikarya</taxon>
        <taxon>Ascomycota</taxon>
        <taxon>Pezizomycotina</taxon>
        <taxon>Sordariomycetes</taxon>
        <taxon>Xylariomycetidae</taxon>
        <taxon>Amphisphaeriales</taxon>
        <taxon>Apiosporaceae</taxon>
        <taxon>Apiospora</taxon>
    </lineage>
</organism>
<sequence length="810" mass="88685">MAHSGSLLWRNLRVYQIYGANTEVGKTIFTTTLCNATSKLYSSESTAYLKPDIVPLAGWKSIDTQQEGFGYSHIRKYARGVSVTTMHQYDLAISPHAAALGKTIPKDADLLSSIYSHLSDAARSGNPGGWFFIETAGGVHSPGPSGTSQAELYRPLRCPVLLVGDAKLGGISTTISAFESLRLRGYDIEAVLLFEDEQFRNHDYLKAYFEKKHRVRVVSAPAPPLSESQGSQEDAERMARFYNETMLSGTVKSVLEHLDERHKARVTRLESLSSEGHQRIWWPFTQQKLLSPAKITAIDSANGDFFQTLNAPRPEDFSEHRARQTPAPQEPLLQSSFDGSASWWTQGLGHANSSLTLAAAYAAGRYGHVMFAEAIHEPALALAETLLKGMSDGGNDRLSRVFYSDDGSTGVESALKMGLRAARTRYGWPADTKLGIIGLEGAYHGDTIGAMDCADPSAYNEKVEWYEGKGVWLTPPSVMCRGGRWTVKIPAEFHEAGSGMAGEMSAESLSDVFDFRTREARGEHQLYEARVERVLKHHLDKGRKFGAIMMEPVILGAGGMVLVDPLFQRALVNVVRRSQHLFSPESVQQPREKPDWTGLPVIFDEVFTGLYRLGRFTASSFLGLDADISVHAKLLTGGLVPLCATLASESIFRAFASNDKTDALLHGHSYTAHPVGCQVALESLQQMQTMESSGSWAEFQTGGSGAEDACWSIWSPQVVEWLSRRPSVAGVWALGSVMSIHLESPGGSGYTSTAAVALRDALRASNHGPAQNPWNVHSRVLGNVLYLMGSQKTGKDVVLHIERLLRQHLS</sequence>
<dbReference type="AlphaFoldDB" id="A0AAW0Q616"/>
<dbReference type="GO" id="GO:0004015">
    <property type="term" value="F:adenosylmethionine-8-amino-7-oxononanoate transaminase activity"/>
    <property type="evidence" value="ECO:0007669"/>
    <property type="project" value="TreeGrafter"/>
</dbReference>
<dbReference type="Pfam" id="PF13500">
    <property type="entry name" value="AAA_26"/>
    <property type="match status" value="1"/>
</dbReference>
<dbReference type="SUPFAM" id="SSF53383">
    <property type="entry name" value="PLP-dependent transferases"/>
    <property type="match status" value="1"/>
</dbReference>